<keyword evidence="2" id="KW-1185">Reference proteome</keyword>
<evidence type="ECO:0000313" key="1">
    <source>
        <dbReference type="EMBL" id="GEK73471.1"/>
    </source>
</evidence>
<name>A0ABQ0U4K5_9GAMM</name>
<sequence>MMEPLRIDRKTMITKEETGDTLMVTKVIENFLVTDGYQSCIKPVDSILELLGVIEIFLCQDNDADIMAREVFCEGNAVQSFNMRNIPATLFQLPDEFFATF</sequence>
<reference evidence="1 2" key="1">
    <citation type="submission" date="2019-07" db="EMBL/GenBank/DDBJ databases">
        <title>Whole genome shotgun sequence of Halomonas halophila NBRC 102604.</title>
        <authorList>
            <person name="Hosoyama A."/>
            <person name="Uohara A."/>
            <person name="Ohji S."/>
            <person name="Ichikawa N."/>
        </authorList>
    </citation>
    <scope>NUCLEOTIDE SEQUENCE [LARGE SCALE GENOMIC DNA]</scope>
    <source>
        <strain evidence="1 2">NBRC 102604</strain>
    </source>
</reference>
<accession>A0ABQ0U4K5</accession>
<comment type="caution">
    <text evidence="1">The sequence shown here is derived from an EMBL/GenBank/DDBJ whole genome shotgun (WGS) entry which is preliminary data.</text>
</comment>
<protein>
    <submittedName>
        <fullName evidence="1">Uncharacterized protein</fullName>
    </submittedName>
</protein>
<dbReference type="EMBL" id="BJUS01000022">
    <property type="protein sequence ID" value="GEK73471.1"/>
    <property type="molecule type" value="Genomic_DNA"/>
</dbReference>
<gene>
    <name evidence="1" type="ORF">HHA04nite_20150</name>
</gene>
<organism evidence="1 2">
    <name type="scientific">Halomonas halophila</name>
    <dbReference type="NCBI Taxonomy" id="29573"/>
    <lineage>
        <taxon>Bacteria</taxon>
        <taxon>Pseudomonadati</taxon>
        <taxon>Pseudomonadota</taxon>
        <taxon>Gammaproteobacteria</taxon>
        <taxon>Oceanospirillales</taxon>
        <taxon>Halomonadaceae</taxon>
        <taxon>Halomonas</taxon>
    </lineage>
</organism>
<dbReference type="Proteomes" id="UP000321121">
    <property type="component" value="Unassembled WGS sequence"/>
</dbReference>
<proteinExistence type="predicted"/>
<evidence type="ECO:0000313" key="2">
    <source>
        <dbReference type="Proteomes" id="UP000321121"/>
    </source>
</evidence>